<evidence type="ECO:0000256" key="5">
    <source>
        <dbReference type="ARBA" id="ARBA00022448"/>
    </source>
</evidence>
<dbReference type="EMBL" id="JAEMOP010000002">
    <property type="protein sequence ID" value="MBJ7316184.1"/>
    <property type="molecule type" value="Genomic_DNA"/>
</dbReference>
<keyword evidence="12" id="KW-0449">Lipoprotein</keyword>
<protein>
    <recommendedName>
        <fullName evidence="4 10">Outer-membrane lipoprotein carrier protein</fullName>
    </recommendedName>
</protein>
<dbReference type="Proteomes" id="UP000655994">
    <property type="component" value="Unassembled WGS sequence"/>
</dbReference>
<accession>A0A8I1GAK0</accession>
<evidence type="ECO:0000256" key="1">
    <source>
        <dbReference type="ARBA" id="ARBA00004418"/>
    </source>
</evidence>
<keyword evidence="6 10" id="KW-0732">Signal</keyword>
<dbReference type="Pfam" id="PF03548">
    <property type="entry name" value="LolA"/>
    <property type="match status" value="1"/>
</dbReference>
<comment type="subunit">
    <text evidence="3 10">Monomer.</text>
</comment>
<keyword evidence="9 10" id="KW-0143">Chaperone</keyword>
<gene>
    <name evidence="10 12" type="primary">lolA</name>
    <name evidence="11" type="ORF">JHC10_12310</name>
    <name evidence="12" type="ORF">JHC11_09330</name>
</gene>
<dbReference type="InterPro" id="IPR004564">
    <property type="entry name" value="OM_lipoprot_carrier_LolA-like"/>
</dbReference>
<keyword evidence="14" id="KW-1185">Reference proteome</keyword>
<dbReference type="RefSeq" id="WP_199494983.1">
    <property type="nucleotide sequence ID" value="NZ_CAXAWT010000002.1"/>
</dbReference>
<keyword evidence="7 10" id="KW-0574">Periplasm</keyword>
<evidence type="ECO:0000256" key="6">
    <source>
        <dbReference type="ARBA" id="ARBA00022729"/>
    </source>
</evidence>
<sequence precursor="true">MKAVVFTMIMAVSFSAFASESESDKHELQKLLKQTQSLSADFQQRVRDEQGSVLQNLSGTLKLKRPASLYWHTKEPDESVMIANGTKVWYYNPFVEQVTVYAQQDMVDDSPLLLVLDSNGKQWENYSVSSEAGRYFVEHETNGRKLELLFSDEKLKEITMVQAQGERTELMLSDVVLNESIDDEQFVFDVPDGVDVDDQS</sequence>
<evidence type="ECO:0000256" key="7">
    <source>
        <dbReference type="ARBA" id="ARBA00022764"/>
    </source>
</evidence>
<dbReference type="AlphaFoldDB" id="A0A8I1GAK0"/>
<evidence type="ECO:0000256" key="8">
    <source>
        <dbReference type="ARBA" id="ARBA00022927"/>
    </source>
</evidence>
<keyword evidence="8 10" id="KW-0653">Protein transport</keyword>
<comment type="subcellular location">
    <subcellularLocation>
        <location evidence="1 10">Periplasm</location>
    </subcellularLocation>
</comment>
<dbReference type="Proteomes" id="UP000621390">
    <property type="component" value="Unassembled WGS sequence"/>
</dbReference>
<evidence type="ECO:0000256" key="2">
    <source>
        <dbReference type="ARBA" id="ARBA00007615"/>
    </source>
</evidence>
<dbReference type="GO" id="GO:0042953">
    <property type="term" value="P:lipoprotein transport"/>
    <property type="evidence" value="ECO:0007669"/>
    <property type="project" value="InterPro"/>
</dbReference>
<comment type="function">
    <text evidence="10">Participates in the translocation of lipoproteins from the inner membrane to the outer membrane. Only forms a complex with a lipoprotein if the residue after the N-terminal Cys is not an aspartate (The Asp acts as a targeting signal to indicate that the lipoprotein should stay in the inner membrane).</text>
</comment>
<dbReference type="Gene3D" id="2.50.20.10">
    <property type="entry name" value="Lipoprotein localisation LolA/LolB/LppX"/>
    <property type="match status" value="1"/>
</dbReference>
<evidence type="ECO:0000256" key="4">
    <source>
        <dbReference type="ARBA" id="ARBA00014035"/>
    </source>
</evidence>
<dbReference type="CDD" id="cd16325">
    <property type="entry name" value="LolA"/>
    <property type="match status" value="1"/>
</dbReference>
<evidence type="ECO:0000256" key="9">
    <source>
        <dbReference type="ARBA" id="ARBA00023186"/>
    </source>
</evidence>
<evidence type="ECO:0000313" key="12">
    <source>
        <dbReference type="EMBL" id="MBJ7316184.1"/>
    </source>
</evidence>
<evidence type="ECO:0000256" key="10">
    <source>
        <dbReference type="HAMAP-Rule" id="MF_00240"/>
    </source>
</evidence>
<proteinExistence type="inferred from homology"/>
<evidence type="ECO:0000313" key="13">
    <source>
        <dbReference type="Proteomes" id="UP000621390"/>
    </source>
</evidence>
<feature type="chain" id="PRO_5035016353" description="Outer-membrane lipoprotein carrier protein" evidence="10">
    <location>
        <begin position="19"/>
        <end position="200"/>
    </location>
</feature>
<dbReference type="SUPFAM" id="SSF89392">
    <property type="entry name" value="Prokaryotic lipoproteins and lipoprotein localization factors"/>
    <property type="match status" value="1"/>
</dbReference>
<dbReference type="PANTHER" id="PTHR35869:SF1">
    <property type="entry name" value="OUTER-MEMBRANE LIPOPROTEIN CARRIER PROTEIN"/>
    <property type="match status" value="1"/>
</dbReference>
<evidence type="ECO:0000313" key="14">
    <source>
        <dbReference type="Proteomes" id="UP000655994"/>
    </source>
</evidence>
<reference evidence="12 14" key="1">
    <citation type="submission" date="2020-09" db="EMBL/GenBank/DDBJ databases">
        <title>Draft Genomes of Bacterial Isolates from North Pond Shallow Sediments.</title>
        <authorList>
            <person name="Kiel Reese B."/>
            <person name="Mullis M."/>
            <person name="Weisend R.E."/>
        </authorList>
    </citation>
    <scope>NUCLEOTIDE SEQUENCE</scope>
    <source>
        <strain evidence="12">KJE-2</strain>
        <strain evidence="11 14">KJE-3</strain>
    </source>
</reference>
<comment type="similarity">
    <text evidence="2 10">Belongs to the LolA family.</text>
</comment>
<dbReference type="EMBL" id="JAEMOS010000043">
    <property type="protein sequence ID" value="MBJ7267720.1"/>
    <property type="molecule type" value="Genomic_DNA"/>
</dbReference>
<evidence type="ECO:0000256" key="3">
    <source>
        <dbReference type="ARBA" id="ARBA00011245"/>
    </source>
</evidence>
<dbReference type="NCBIfam" id="TIGR00547">
    <property type="entry name" value="lolA"/>
    <property type="match status" value="1"/>
</dbReference>
<name>A0A8I1GAK0_9GAMM</name>
<dbReference type="InterPro" id="IPR029046">
    <property type="entry name" value="LolA/LolB/LppX"/>
</dbReference>
<evidence type="ECO:0000313" key="11">
    <source>
        <dbReference type="EMBL" id="MBJ7267720.1"/>
    </source>
</evidence>
<dbReference type="GO" id="GO:0030288">
    <property type="term" value="C:outer membrane-bounded periplasmic space"/>
    <property type="evidence" value="ECO:0007669"/>
    <property type="project" value="TreeGrafter"/>
</dbReference>
<keyword evidence="5 10" id="KW-0813">Transport</keyword>
<organism evidence="12 13">
    <name type="scientific">Idiomarina abyssalis</name>
    <dbReference type="NCBI Taxonomy" id="86102"/>
    <lineage>
        <taxon>Bacteria</taxon>
        <taxon>Pseudomonadati</taxon>
        <taxon>Pseudomonadota</taxon>
        <taxon>Gammaproteobacteria</taxon>
        <taxon>Alteromonadales</taxon>
        <taxon>Idiomarinaceae</taxon>
        <taxon>Idiomarina</taxon>
    </lineage>
</organism>
<feature type="signal peptide" evidence="10">
    <location>
        <begin position="1"/>
        <end position="18"/>
    </location>
</feature>
<dbReference type="HAMAP" id="MF_00240">
    <property type="entry name" value="LolA"/>
    <property type="match status" value="1"/>
</dbReference>
<dbReference type="PANTHER" id="PTHR35869">
    <property type="entry name" value="OUTER-MEMBRANE LIPOPROTEIN CARRIER PROTEIN"/>
    <property type="match status" value="1"/>
</dbReference>
<dbReference type="InterPro" id="IPR018323">
    <property type="entry name" value="OM_lipoprot_carrier_LolA_Pbac"/>
</dbReference>
<dbReference type="GO" id="GO:0044874">
    <property type="term" value="P:lipoprotein localization to outer membrane"/>
    <property type="evidence" value="ECO:0007669"/>
    <property type="project" value="UniProtKB-UniRule"/>
</dbReference>
<comment type="caution">
    <text evidence="12">The sequence shown here is derived from an EMBL/GenBank/DDBJ whole genome shotgun (WGS) entry which is preliminary data.</text>
</comment>